<comment type="caution">
    <text evidence="3">The sequence shown here is derived from an EMBL/GenBank/DDBJ whole genome shotgun (WGS) entry which is preliminary data.</text>
</comment>
<dbReference type="Gene3D" id="3.40.50.300">
    <property type="entry name" value="P-loop containing nucleotide triphosphate hydrolases"/>
    <property type="match status" value="1"/>
</dbReference>
<evidence type="ECO:0000313" key="3">
    <source>
        <dbReference type="EMBL" id="KAF8432938.1"/>
    </source>
</evidence>
<dbReference type="EMBL" id="WHUW01000037">
    <property type="protein sequence ID" value="KAF8432938.1"/>
    <property type="molecule type" value="Genomic_DNA"/>
</dbReference>
<accession>A0AAD4BKE3</accession>
<protein>
    <recommendedName>
        <fullName evidence="5">G domain-containing protein</fullName>
    </recommendedName>
</protein>
<sequence>MSNINIILFGETGVGKSSVINLIARQDVAATSYGTDILTFPSARKWVDDTRPLSSRPSISPTITDFPPQTASSEIAQLSHSAHPPVSQPVPQREQSTRFNVNGTARSYAYGSASRSHDNKGWTEYTHPDGVHYYVNEDNRAITDFDLRSLTKLDEVSNTINAFDDAPEGCEMWIRAGSNVKKGWCKQKAGGDPAVFWVDHRHRRVLSEAPSGDYVQSGVDDRLDDEHRYWAFIEMHPAHIPRGIVESARKDAIDVLHWSYTDHLLTHPHLPPFSQDECRELIKLLNGPNYPIIPAYTWTVARILLRVARWRQVNFRPSARKWVDDVPRPTSFFGLGGEHDTVASMDRPFGTNSAVLGSLGQAIPLDSKTDTTNVPEGAGPPSFSLGSRITTPISYGSASTQTYPLLSLLSPDFISDHNILRDVTAKDPEALLDTQNFNVADASQTDTSIIATALITALGLLTSHSSNPKVAVFQLSAAAVSFTLIALHSFHSKTLADTKQHSRELTLVQRLLKYFPPFIFASCWILFLLSITFTFPKPMSVAVCLVVFASIPMVCGARLPAALTLAVITLFTLTFFTLVFLVCVLPTEWLV</sequence>
<feature type="transmembrane region" description="Helical" evidence="2">
    <location>
        <begin position="563"/>
        <end position="587"/>
    </location>
</feature>
<dbReference type="Proteomes" id="UP001194468">
    <property type="component" value="Unassembled WGS sequence"/>
</dbReference>
<keyword evidence="4" id="KW-1185">Reference proteome</keyword>
<reference evidence="3" key="2">
    <citation type="journal article" date="2020" name="Nat. Commun.">
        <title>Large-scale genome sequencing of mycorrhizal fungi provides insights into the early evolution of symbiotic traits.</title>
        <authorList>
            <person name="Miyauchi S."/>
            <person name="Kiss E."/>
            <person name="Kuo A."/>
            <person name="Drula E."/>
            <person name="Kohler A."/>
            <person name="Sanchez-Garcia M."/>
            <person name="Morin E."/>
            <person name="Andreopoulos B."/>
            <person name="Barry K.W."/>
            <person name="Bonito G."/>
            <person name="Buee M."/>
            <person name="Carver A."/>
            <person name="Chen C."/>
            <person name="Cichocki N."/>
            <person name="Clum A."/>
            <person name="Culley D."/>
            <person name="Crous P.W."/>
            <person name="Fauchery L."/>
            <person name="Girlanda M."/>
            <person name="Hayes R.D."/>
            <person name="Keri Z."/>
            <person name="LaButti K."/>
            <person name="Lipzen A."/>
            <person name="Lombard V."/>
            <person name="Magnuson J."/>
            <person name="Maillard F."/>
            <person name="Murat C."/>
            <person name="Nolan M."/>
            <person name="Ohm R.A."/>
            <person name="Pangilinan J."/>
            <person name="Pereira M.F."/>
            <person name="Perotto S."/>
            <person name="Peter M."/>
            <person name="Pfister S."/>
            <person name="Riley R."/>
            <person name="Sitrit Y."/>
            <person name="Stielow J.B."/>
            <person name="Szollosi G."/>
            <person name="Zifcakova L."/>
            <person name="Stursova M."/>
            <person name="Spatafora J.W."/>
            <person name="Tedersoo L."/>
            <person name="Vaario L.M."/>
            <person name="Yamada A."/>
            <person name="Yan M."/>
            <person name="Wang P."/>
            <person name="Xu J."/>
            <person name="Bruns T."/>
            <person name="Baldrian P."/>
            <person name="Vilgalys R."/>
            <person name="Dunand C."/>
            <person name="Henrissat B."/>
            <person name="Grigoriev I.V."/>
            <person name="Hibbett D."/>
            <person name="Nagy L.G."/>
            <person name="Martin F.M."/>
        </authorList>
    </citation>
    <scope>NUCLEOTIDE SEQUENCE</scope>
    <source>
        <strain evidence="3">BED1</strain>
    </source>
</reference>
<gene>
    <name evidence="3" type="ORF">L210DRAFT_3650038</name>
</gene>
<dbReference type="SUPFAM" id="SSF52540">
    <property type="entry name" value="P-loop containing nucleoside triphosphate hydrolases"/>
    <property type="match status" value="1"/>
</dbReference>
<proteinExistence type="predicted"/>
<evidence type="ECO:0000256" key="2">
    <source>
        <dbReference type="SAM" id="Phobius"/>
    </source>
</evidence>
<dbReference type="PROSITE" id="PS00675">
    <property type="entry name" value="SIGMA54_INTERACT_1"/>
    <property type="match status" value="1"/>
</dbReference>
<dbReference type="InterPro" id="IPR027417">
    <property type="entry name" value="P-loop_NTPase"/>
</dbReference>
<keyword evidence="2" id="KW-0812">Transmembrane</keyword>
<keyword evidence="2" id="KW-0472">Membrane</keyword>
<evidence type="ECO:0000313" key="4">
    <source>
        <dbReference type="Proteomes" id="UP001194468"/>
    </source>
</evidence>
<dbReference type="InterPro" id="IPR025662">
    <property type="entry name" value="Sigma_54_int_dom_ATP-bd_1"/>
</dbReference>
<dbReference type="InterPro" id="IPR001202">
    <property type="entry name" value="WW_dom"/>
</dbReference>
<evidence type="ECO:0008006" key="5">
    <source>
        <dbReference type="Google" id="ProtNLM"/>
    </source>
</evidence>
<organism evidence="3 4">
    <name type="scientific">Boletus edulis BED1</name>
    <dbReference type="NCBI Taxonomy" id="1328754"/>
    <lineage>
        <taxon>Eukaryota</taxon>
        <taxon>Fungi</taxon>
        <taxon>Dikarya</taxon>
        <taxon>Basidiomycota</taxon>
        <taxon>Agaricomycotina</taxon>
        <taxon>Agaricomycetes</taxon>
        <taxon>Agaricomycetidae</taxon>
        <taxon>Boletales</taxon>
        <taxon>Boletineae</taxon>
        <taxon>Boletaceae</taxon>
        <taxon>Boletoideae</taxon>
        <taxon>Boletus</taxon>
    </lineage>
</organism>
<feature type="transmembrane region" description="Helical" evidence="2">
    <location>
        <begin position="471"/>
        <end position="490"/>
    </location>
</feature>
<name>A0AAD4BKE3_BOLED</name>
<dbReference type="CDD" id="cd00201">
    <property type="entry name" value="WW"/>
    <property type="match status" value="1"/>
</dbReference>
<keyword evidence="2" id="KW-1133">Transmembrane helix</keyword>
<feature type="transmembrane region" description="Helical" evidence="2">
    <location>
        <begin position="539"/>
        <end position="556"/>
    </location>
</feature>
<reference evidence="3" key="1">
    <citation type="submission" date="2019-10" db="EMBL/GenBank/DDBJ databases">
        <authorList>
            <consortium name="DOE Joint Genome Institute"/>
            <person name="Kuo A."/>
            <person name="Miyauchi S."/>
            <person name="Kiss E."/>
            <person name="Drula E."/>
            <person name="Kohler A."/>
            <person name="Sanchez-Garcia M."/>
            <person name="Andreopoulos B."/>
            <person name="Barry K.W."/>
            <person name="Bonito G."/>
            <person name="Buee M."/>
            <person name="Carver A."/>
            <person name="Chen C."/>
            <person name="Cichocki N."/>
            <person name="Clum A."/>
            <person name="Culley D."/>
            <person name="Crous P.W."/>
            <person name="Fauchery L."/>
            <person name="Girlanda M."/>
            <person name="Hayes R."/>
            <person name="Keri Z."/>
            <person name="LaButti K."/>
            <person name="Lipzen A."/>
            <person name="Lombard V."/>
            <person name="Magnuson J."/>
            <person name="Maillard F."/>
            <person name="Morin E."/>
            <person name="Murat C."/>
            <person name="Nolan M."/>
            <person name="Ohm R."/>
            <person name="Pangilinan J."/>
            <person name="Pereira M."/>
            <person name="Perotto S."/>
            <person name="Peter M."/>
            <person name="Riley R."/>
            <person name="Sitrit Y."/>
            <person name="Stielow B."/>
            <person name="Szollosi G."/>
            <person name="Zifcakova L."/>
            <person name="Stursova M."/>
            <person name="Spatafora J.W."/>
            <person name="Tedersoo L."/>
            <person name="Vaario L.-M."/>
            <person name="Yamada A."/>
            <person name="Yan M."/>
            <person name="Wang P."/>
            <person name="Xu J."/>
            <person name="Bruns T."/>
            <person name="Baldrian P."/>
            <person name="Vilgalys R."/>
            <person name="Henrissat B."/>
            <person name="Grigoriev I.V."/>
            <person name="Hibbett D."/>
            <person name="Nagy L.G."/>
            <person name="Martin F.M."/>
        </authorList>
    </citation>
    <scope>NUCLEOTIDE SEQUENCE</scope>
    <source>
        <strain evidence="3">BED1</strain>
    </source>
</reference>
<evidence type="ECO:0000256" key="1">
    <source>
        <dbReference type="SAM" id="MobiDB-lite"/>
    </source>
</evidence>
<dbReference type="AlphaFoldDB" id="A0AAD4BKE3"/>
<feature type="region of interest" description="Disordered" evidence="1">
    <location>
        <begin position="49"/>
        <end position="70"/>
    </location>
</feature>
<feature type="transmembrane region" description="Helical" evidence="2">
    <location>
        <begin position="511"/>
        <end position="533"/>
    </location>
</feature>
<feature type="compositionally biased region" description="Polar residues" evidence="1">
    <location>
        <begin position="52"/>
        <end position="70"/>
    </location>
</feature>